<name>A0A6C0HFQ3_9ZZZZ</name>
<evidence type="ECO:0000313" key="1">
    <source>
        <dbReference type="EMBL" id="QHT79227.1"/>
    </source>
</evidence>
<dbReference type="AlphaFoldDB" id="A0A6C0HFQ3"/>
<dbReference type="EMBL" id="MN739946">
    <property type="protein sequence ID" value="QHT79227.1"/>
    <property type="molecule type" value="Genomic_DNA"/>
</dbReference>
<protein>
    <submittedName>
        <fullName evidence="1">Uncharacterized protein</fullName>
    </submittedName>
</protein>
<sequence>MDMYNTCMCYITARQLQVEVIDYGYKENLNQYLLENLEGASRLIKCMINELQTANTVRLPQLMIELDSAVLGWVETWNALH</sequence>
<accession>A0A6C0HFQ3</accession>
<organism evidence="1">
    <name type="scientific">viral metagenome</name>
    <dbReference type="NCBI Taxonomy" id="1070528"/>
    <lineage>
        <taxon>unclassified sequences</taxon>
        <taxon>metagenomes</taxon>
        <taxon>organismal metagenomes</taxon>
    </lineage>
</organism>
<proteinExistence type="predicted"/>
<reference evidence="1" key="1">
    <citation type="journal article" date="2020" name="Nature">
        <title>Giant virus diversity and host interactions through global metagenomics.</title>
        <authorList>
            <person name="Schulz F."/>
            <person name="Roux S."/>
            <person name="Paez-Espino D."/>
            <person name="Jungbluth S."/>
            <person name="Walsh D.A."/>
            <person name="Denef V.J."/>
            <person name="McMahon K.D."/>
            <person name="Konstantinidis K.T."/>
            <person name="Eloe-Fadrosh E.A."/>
            <person name="Kyrpides N.C."/>
            <person name="Woyke T."/>
        </authorList>
    </citation>
    <scope>NUCLEOTIDE SEQUENCE</scope>
    <source>
        <strain evidence="1">GVMAG-M-3300023179-99</strain>
    </source>
</reference>